<dbReference type="Gene3D" id="2.60.120.10">
    <property type="entry name" value="Jelly Rolls"/>
    <property type="match status" value="1"/>
</dbReference>
<dbReference type="Gene3D" id="1.10.260.40">
    <property type="entry name" value="lambda repressor-like DNA-binding domains"/>
    <property type="match status" value="1"/>
</dbReference>
<keyword evidence="6" id="KW-1185">Reference proteome</keyword>
<dbReference type="Proteomes" id="UP000298460">
    <property type="component" value="Unassembled WGS sequence"/>
</dbReference>
<comment type="caution">
    <text evidence="5">The sequence shown here is derived from an EMBL/GenBank/DDBJ whole genome shotgun (WGS) entry which is preliminary data.</text>
</comment>
<dbReference type="Pfam" id="PF01381">
    <property type="entry name" value="HTH_3"/>
    <property type="match status" value="1"/>
</dbReference>
<evidence type="ECO:0000313" key="5">
    <source>
        <dbReference type="EMBL" id="TGE35003.1"/>
    </source>
</evidence>
<dbReference type="InterPro" id="IPR001387">
    <property type="entry name" value="Cro/C1-type_HTH"/>
</dbReference>
<dbReference type="GO" id="GO:0003700">
    <property type="term" value="F:DNA-binding transcription factor activity"/>
    <property type="evidence" value="ECO:0007669"/>
    <property type="project" value="TreeGrafter"/>
</dbReference>
<keyword evidence="2" id="KW-0238">DNA-binding</keyword>
<dbReference type="SUPFAM" id="SSF51182">
    <property type="entry name" value="RmlC-like cupins"/>
    <property type="match status" value="1"/>
</dbReference>
<dbReference type="Pfam" id="PF07883">
    <property type="entry name" value="Cupin_2"/>
    <property type="match status" value="1"/>
</dbReference>
<name>A0A4Z0QYI6_9FIRM</name>
<dbReference type="CDD" id="cd02209">
    <property type="entry name" value="cupin_XRE_C"/>
    <property type="match status" value="1"/>
</dbReference>
<dbReference type="PROSITE" id="PS50943">
    <property type="entry name" value="HTH_CROC1"/>
    <property type="match status" value="1"/>
</dbReference>
<dbReference type="OrthoDB" id="9781521at2"/>
<dbReference type="SUPFAM" id="SSF47413">
    <property type="entry name" value="lambda repressor-like DNA-binding domains"/>
    <property type="match status" value="1"/>
</dbReference>
<dbReference type="PANTHER" id="PTHR46797:SF23">
    <property type="entry name" value="HTH-TYPE TRANSCRIPTIONAL REGULATOR SUTR"/>
    <property type="match status" value="1"/>
</dbReference>
<dbReference type="GO" id="GO:0003677">
    <property type="term" value="F:DNA binding"/>
    <property type="evidence" value="ECO:0007669"/>
    <property type="project" value="UniProtKB-KW"/>
</dbReference>
<dbReference type="InterPro" id="IPR011051">
    <property type="entry name" value="RmlC_Cupin_sf"/>
</dbReference>
<dbReference type="EMBL" id="SPQQ01000022">
    <property type="protein sequence ID" value="TGE35003.1"/>
    <property type="molecule type" value="Genomic_DNA"/>
</dbReference>
<protein>
    <submittedName>
        <fullName evidence="5">XRE family transcriptional regulator</fullName>
    </submittedName>
</protein>
<dbReference type="InterPro" id="IPR013096">
    <property type="entry name" value="Cupin_2"/>
</dbReference>
<proteinExistence type="predicted"/>
<dbReference type="PANTHER" id="PTHR46797">
    <property type="entry name" value="HTH-TYPE TRANSCRIPTIONAL REGULATOR"/>
    <property type="match status" value="1"/>
</dbReference>
<gene>
    <name evidence="5" type="ORF">E4K67_27630</name>
</gene>
<organism evidence="5 6">
    <name type="scientific">Desulfosporosinus fructosivorans</name>
    <dbReference type="NCBI Taxonomy" id="2018669"/>
    <lineage>
        <taxon>Bacteria</taxon>
        <taxon>Bacillati</taxon>
        <taxon>Bacillota</taxon>
        <taxon>Clostridia</taxon>
        <taxon>Eubacteriales</taxon>
        <taxon>Desulfitobacteriaceae</taxon>
        <taxon>Desulfosporosinus</taxon>
    </lineage>
</organism>
<accession>A0A4Z0QYI6</accession>
<dbReference type="RefSeq" id="WP_135552694.1">
    <property type="nucleotide sequence ID" value="NZ_SPQQ01000022.1"/>
</dbReference>
<evidence type="ECO:0000256" key="1">
    <source>
        <dbReference type="ARBA" id="ARBA00023015"/>
    </source>
</evidence>
<feature type="domain" description="HTH cro/C1-type" evidence="4">
    <location>
        <begin position="9"/>
        <end position="63"/>
    </location>
</feature>
<dbReference type="InterPro" id="IPR010982">
    <property type="entry name" value="Lambda_DNA-bd_dom_sf"/>
</dbReference>
<dbReference type="InterPro" id="IPR014710">
    <property type="entry name" value="RmlC-like_jellyroll"/>
</dbReference>
<dbReference type="GO" id="GO:0005829">
    <property type="term" value="C:cytosol"/>
    <property type="evidence" value="ECO:0007669"/>
    <property type="project" value="TreeGrafter"/>
</dbReference>
<evidence type="ECO:0000256" key="3">
    <source>
        <dbReference type="ARBA" id="ARBA00023163"/>
    </source>
</evidence>
<evidence type="ECO:0000259" key="4">
    <source>
        <dbReference type="PROSITE" id="PS50943"/>
    </source>
</evidence>
<evidence type="ECO:0000313" key="6">
    <source>
        <dbReference type="Proteomes" id="UP000298460"/>
    </source>
</evidence>
<dbReference type="SMART" id="SM00530">
    <property type="entry name" value="HTH_XRE"/>
    <property type="match status" value="1"/>
</dbReference>
<dbReference type="InterPro" id="IPR050807">
    <property type="entry name" value="TransReg_Diox_bact_type"/>
</dbReference>
<sequence length="183" mass="20979">MRFTIGKNLNTVRKNRRLSLDKVAELTSVSKAMLGQIERGESIPTVNVLWKIATGLKVSFSSLLANGEEDKETLLIRHSETNPIIEENGQMRIYPQFIFDSNRGFEVFTIELEAGCSHRSPPHDEGVEEYISLIEGALEICIDENIYVLNKGDAIRYLANKEHIYRNISDQRTSFHHLIYYFS</sequence>
<dbReference type="CDD" id="cd00093">
    <property type="entry name" value="HTH_XRE"/>
    <property type="match status" value="1"/>
</dbReference>
<keyword evidence="1" id="KW-0805">Transcription regulation</keyword>
<keyword evidence="3" id="KW-0804">Transcription</keyword>
<dbReference type="AlphaFoldDB" id="A0A4Z0QYI6"/>
<evidence type="ECO:0000256" key="2">
    <source>
        <dbReference type="ARBA" id="ARBA00023125"/>
    </source>
</evidence>
<reference evidence="5 6" key="1">
    <citation type="submission" date="2019-03" db="EMBL/GenBank/DDBJ databases">
        <title>Draft Genome Sequence of Desulfosporosinus fructosivorans Strain 63.6F, Isolated from Marine Sediment in the Baltic Sea.</title>
        <authorList>
            <person name="Hausmann B."/>
            <person name="Vandieken V."/>
            <person name="Pjevac P."/>
            <person name="Schreck K."/>
            <person name="Herbold C.W."/>
            <person name="Loy A."/>
        </authorList>
    </citation>
    <scope>NUCLEOTIDE SEQUENCE [LARGE SCALE GENOMIC DNA]</scope>
    <source>
        <strain evidence="5 6">63.6F</strain>
    </source>
</reference>